<keyword evidence="1" id="KW-0812">Transmembrane</keyword>
<sequence>MRILITGANGFIGSYITAELLKNNYEVICCVRDVESTKKKFPTAEVIYCDFNIDLTPQSWINRLNNIDIVINVSGVLASSHANNIENVHVNGPKALFKACTLTNVKRIIHISALGIDDEKNTAYALTKKATEAYLQKLENIDWVILQPSLVYASGCYGGTSLFRGALATLPYFIPLIGDGLQQFQPIHIDDLTKVIIHCIEREGKIHKLLKIVGPDIVTMKDILLGFRRWLGVNPGRLIKIPLIFIKIAAKLGDFLKIGPINSTAYNMLLQPNIADKKDFIDFTSIIPRNLQQGFATEPLTVQSIWHARLYFLKPVIKIVLGLFWIMTGIISSIFAYDASMQIIISLGFDKQIAPYILYGSCFTDIILGILLIIKNKISRICSLQILLILAYTLLLTYLKPILWLDPLGPIFKNIPIILLTLVLMAIERDK</sequence>
<feature type="domain" description="NAD-dependent epimerase/dehydratase" evidence="2">
    <location>
        <begin position="3"/>
        <end position="202"/>
    </location>
</feature>
<proteinExistence type="predicted"/>
<keyword evidence="1" id="KW-1133">Transmembrane helix</keyword>
<dbReference type="PANTHER" id="PTHR12126">
    <property type="entry name" value="NADH-UBIQUINONE OXIDOREDUCTASE 39 KDA SUBUNIT-RELATED"/>
    <property type="match status" value="1"/>
</dbReference>
<evidence type="ECO:0000313" key="3">
    <source>
        <dbReference type="EMBL" id="AAY61072.1"/>
    </source>
</evidence>
<keyword evidence="1" id="KW-0472">Membrane</keyword>
<protein>
    <submittedName>
        <fullName evidence="3">Oxidoreductase protein</fullName>
    </submittedName>
</protein>
<feature type="transmembrane region" description="Helical" evidence="1">
    <location>
        <begin position="316"/>
        <end position="336"/>
    </location>
</feature>
<dbReference type="KEGG" id="rfe:RF_0221"/>
<keyword evidence="4" id="KW-1185">Reference proteome</keyword>
<feature type="transmembrane region" description="Helical" evidence="1">
    <location>
        <begin position="411"/>
        <end position="427"/>
    </location>
</feature>
<name>Q4UMY6_RICFE</name>
<dbReference type="Pfam" id="PF13781">
    <property type="entry name" value="DoxX_3"/>
    <property type="match status" value="1"/>
</dbReference>
<feature type="transmembrane region" description="Helical" evidence="1">
    <location>
        <begin position="381"/>
        <end position="399"/>
    </location>
</feature>
<reference evidence="3 4" key="1">
    <citation type="journal article" date="2005" name="PLoS Biol.">
        <title>The genome sequence of Rickettsia felis identifies the first putative conjugative plasmid in an obligate intracellular parasite.</title>
        <authorList>
            <person name="Ogata H."/>
            <person name="Renesto P."/>
            <person name="Audic S."/>
            <person name="Robert C."/>
            <person name="Blanc G."/>
            <person name="Fournier P.E."/>
            <person name="Parinello H."/>
            <person name="Claverie J.M."/>
            <person name="Raoult D."/>
        </authorList>
    </citation>
    <scope>NUCLEOTIDE SEQUENCE [LARGE SCALE GENOMIC DNA]</scope>
    <source>
        <strain evidence="4">ATCC VR-1525 / URRWXCal2</strain>
    </source>
</reference>
<dbReference type="Gene3D" id="3.40.50.720">
    <property type="entry name" value="NAD(P)-binding Rossmann-like Domain"/>
    <property type="match status" value="1"/>
</dbReference>
<gene>
    <name evidence="3" type="ordered locus">RF_0221</name>
</gene>
<dbReference type="STRING" id="315456.RF_0221"/>
<organism evidence="3 4">
    <name type="scientific">Rickettsia felis (strain ATCC VR-1525 / URRWXCal2)</name>
    <name type="common">Rickettsia azadi</name>
    <dbReference type="NCBI Taxonomy" id="315456"/>
    <lineage>
        <taxon>Bacteria</taxon>
        <taxon>Pseudomonadati</taxon>
        <taxon>Pseudomonadota</taxon>
        <taxon>Alphaproteobacteria</taxon>
        <taxon>Rickettsiales</taxon>
        <taxon>Rickettsiaceae</taxon>
        <taxon>Rickettsieae</taxon>
        <taxon>Rickettsia</taxon>
        <taxon>spotted fever group</taxon>
    </lineage>
</organism>
<dbReference type="eggNOG" id="COG0702">
    <property type="taxonomic scope" value="Bacteria"/>
</dbReference>
<evidence type="ECO:0000256" key="1">
    <source>
        <dbReference type="SAM" id="Phobius"/>
    </source>
</evidence>
<dbReference type="GO" id="GO:0044877">
    <property type="term" value="F:protein-containing complex binding"/>
    <property type="evidence" value="ECO:0007669"/>
    <property type="project" value="TreeGrafter"/>
</dbReference>
<evidence type="ECO:0000259" key="2">
    <source>
        <dbReference type="Pfam" id="PF01370"/>
    </source>
</evidence>
<dbReference type="SUPFAM" id="SSF51735">
    <property type="entry name" value="NAD(P)-binding Rossmann-fold domains"/>
    <property type="match status" value="1"/>
</dbReference>
<evidence type="ECO:0000313" key="4">
    <source>
        <dbReference type="Proteomes" id="UP000008548"/>
    </source>
</evidence>
<dbReference type="CDD" id="cd05271">
    <property type="entry name" value="NDUFA9_like_SDR_a"/>
    <property type="match status" value="1"/>
</dbReference>
<dbReference type="InterPro" id="IPR001509">
    <property type="entry name" value="Epimerase_deHydtase"/>
</dbReference>
<dbReference type="InterPro" id="IPR025695">
    <property type="entry name" value="DoxX-like"/>
</dbReference>
<dbReference type="Pfam" id="PF01370">
    <property type="entry name" value="Epimerase"/>
    <property type="match status" value="1"/>
</dbReference>
<feature type="transmembrane region" description="Helical" evidence="1">
    <location>
        <begin position="356"/>
        <end position="374"/>
    </location>
</feature>
<dbReference type="Proteomes" id="UP000008548">
    <property type="component" value="Chromosome"/>
</dbReference>
<dbReference type="InterPro" id="IPR036291">
    <property type="entry name" value="NAD(P)-bd_dom_sf"/>
</dbReference>
<accession>Q4UMY6</accession>
<dbReference type="InterPro" id="IPR051207">
    <property type="entry name" value="ComplexI_NDUFA9_subunit"/>
</dbReference>
<dbReference type="HOGENOM" id="CLU_007383_6_5_5"/>
<dbReference type="PANTHER" id="PTHR12126:SF11">
    <property type="entry name" value="NADH DEHYDROGENASE [UBIQUINONE] 1 ALPHA SUBCOMPLEX SUBUNIT 9, MITOCHONDRIAL"/>
    <property type="match status" value="1"/>
</dbReference>
<dbReference type="EMBL" id="CP000053">
    <property type="protein sequence ID" value="AAY61072.1"/>
    <property type="molecule type" value="Genomic_DNA"/>
</dbReference>
<dbReference type="AlphaFoldDB" id="Q4UMY6"/>